<dbReference type="PaxDb" id="8022-A0A060XTX6"/>
<comment type="similarity">
    <text evidence="2">Belongs to the CCN family.</text>
</comment>
<keyword evidence="4" id="KW-0732">Signal</keyword>
<evidence type="ECO:0000256" key="2">
    <source>
        <dbReference type="ARBA" id="ARBA00008125"/>
    </source>
</evidence>
<dbReference type="PROSITE" id="PS51323">
    <property type="entry name" value="IGFBP_N_2"/>
    <property type="match status" value="1"/>
</dbReference>
<evidence type="ECO:0000256" key="5">
    <source>
        <dbReference type="ARBA" id="ARBA00023157"/>
    </source>
</evidence>
<dbReference type="InterPro" id="IPR001007">
    <property type="entry name" value="VWF_dom"/>
</dbReference>
<dbReference type="InterPro" id="IPR000884">
    <property type="entry name" value="TSP1_rpt"/>
</dbReference>
<dbReference type="GO" id="GO:0051240">
    <property type="term" value="P:positive regulation of multicellular organismal process"/>
    <property type="evidence" value="ECO:0007669"/>
    <property type="project" value="UniProtKB-ARBA"/>
</dbReference>
<evidence type="ECO:0000259" key="10">
    <source>
        <dbReference type="PROSITE" id="PS51323"/>
    </source>
</evidence>
<dbReference type="GO" id="GO:0030335">
    <property type="term" value="P:positive regulation of cell migration"/>
    <property type="evidence" value="ECO:0007669"/>
    <property type="project" value="TreeGrafter"/>
</dbReference>
<dbReference type="Pfam" id="PF00219">
    <property type="entry name" value="IGFBP"/>
    <property type="match status" value="1"/>
</dbReference>
<dbReference type="PROSITE" id="PS50092">
    <property type="entry name" value="TSP1"/>
    <property type="match status" value="1"/>
</dbReference>
<dbReference type="InterPro" id="IPR000867">
    <property type="entry name" value="IGFBP-like"/>
</dbReference>
<dbReference type="PROSITE" id="PS01208">
    <property type="entry name" value="VWFC_1"/>
    <property type="match status" value="1"/>
</dbReference>
<evidence type="ECO:0000256" key="3">
    <source>
        <dbReference type="ARBA" id="ARBA00022525"/>
    </source>
</evidence>
<dbReference type="SMART" id="SM00041">
    <property type="entry name" value="CT"/>
    <property type="match status" value="1"/>
</dbReference>
<dbReference type="SMR" id="A0A060XTX6"/>
<evidence type="ECO:0000256" key="1">
    <source>
        <dbReference type="ARBA" id="ARBA00004613"/>
    </source>
</evidence>
<dbReference type="SUPFAM" id="SSF57184">
    <property type="entry name" value="Growth factor receptor domain"/>
    <property type="match status" value="1"/>
</dbReference>
<feature type="domain" description="IGFBP N-terminal" evidence="10">
    <location>
        <begin position="124"/>
        <end position="196"/>
    </location>
</feature>
<keyword evidence="7" id="KW-0472">Membrane</keyword>
<keyword evidence="7" id="KW-1133">Transmembrane helix</keyword>
<dbReference type="SMART" id="SM00209">
    <property type="entry name" value="TSP1"/>
    <property type="match status" value="1"/>
</dbReference>
<feature type="domain" description="VWFC" evidence="9">
    <location>
        <begin position="200"/>
        <end position="266"/>
    </location>
</feature>
<dbReference type="GO" id="GO:0031012">
    <property type="term" value="C:extracellular matrix"/>
    <property type="evidence" value="ECO:0007669"/>
    <property type="project" value="TreeGrafter"/>
</dbReference>
<dbReference type="PANTHER" id="PTHR11348">
    <property type="entry name" value="CONNECTIVE TISSUE GROWTH FACTOR-RELATED"/>
    <property type="match status" value="1"/>
</dbReference>
<protein>
    <submittedName>
        <fullName evidence="11">Uncharacterized protein</fullName>
    </submittedName>
</protein>
<dbReference type="InterPro" id="IPR036383">
    <property type="entry name" value="TSP1_rpt_sf"/>
</dbReference>
<dbReference type="GO" id="GO:0005178">
    <property type="term" value="F:integrin binding"/>
    <property type="evidence" value="ECO:0007669"/>
    <property type="project" value="TreeGrafter"/>
</dbReference>
<dbReference type="GO" id="GO:0005615">
    <property type="term" value="C:extracellular space"/>
    <property type="evidence" value="ECO:0007669"/>
    <property type="project" value="TreeGrafter"/>
</dbReference>
<dbReference type="AlphaFoldDB" id="A0A060XTX6"/>
<dbReference type="Proteomes" id="UP000193380">
    <property type="component" value="Unassembled WGS sequence"/>
</dbReference>
<sequence length="490" mass="54662">MNERIHSWPRLKPLIPLWNTLASCPPLNWLTRMCTGTIYNRAAKMNRLKCVGVNILGRTLHINFGITAPCLTVPVVGFCTWTKTTIIFLWQKLYFLYFFIQLSFDNMRTFILLVLFQMTTVALVRAGCPVMCECPAGPPSCPPGVSSVPGGCGCCKVCAAQLNQDCHDSHPCDHHKGLECNYGNDVGHTQGICRAKLEGRPCEYSGRIYQNGENFRAGCKHQCTCIDGVVGCVPLCPSHVPLASPSCPAPRMVKVPGQCCLSIDCHKGSSVVPPVHGHPLPPAYPPFPFIPYPAYPYKPYHYKPKDTMGNELVEVEKTWDKLRRHKHLAAWRQFGGQCVVQTTSWSQCSRSCGMAVSSRVTNDNAQCKLVKETRLCNIRPCSSMSIPIKKGRKCSRTHKAPEPLRLSYAGCRSMRLYRPNYCGVCVDGRCCSPRRTRTASVTFACPDGERFDHSVMFVQSCKCSDKCSHLNEVALPPQQWLYGDTHKFSD</sequence>
<evidence type="ECO:0000313" key="11">
    <source>
        <dbReference type="EMBL" id="CDQ80584.1"/>
    </source>
</evidence>
<dbReference type="EMBL" id="FR905625">
    <property type="protein sequence ID" value="CDQ80584.1"/>
    <property type="molecule type" value="Genomic_DNA"/>
</dbReference>
<evidence type="ECO:0000259" key="8">
    <source>
        <dbReference type="PROSITE" id="PS01225"/>
    </source>
</evidence>
<organism evidence="11 12">
    <name type="scientific">Oncorhynchus mykiss</name>
    <name type="common">Rainbow trout</name>
    <name type="synonym">Salmo gairdneri</name>
    <dbReference type="NCBI Taxonomy" id="8022"/>
    <lineage>
        <taxon>Eukaryota</taxon>
        <taxon>Metazoa</taxon>
        <taxon>Chordata</taxon>
        <taxon>Craniata</taxon>
        <taxon>Vertebrata</taxon>
        <taxon>Euteleostomi</taxon>
        <taxon>Actinopterygii</taxon>
        <taxon>Neopterygii</taxon>
        <taxon>Teleostei</taxon>
        <taxon>Protacanthopterygii</taxon>
        <taxon>Salmoniformes</taxon>
        <taxon>Salmonidae</taxon>
        <taxon>Salmoninae</taxon>
        <taxon>Oncorhynchus</taxon>
    </lineage>
</organism>
<dbReference type="InterPro" id="IPR050941">
    <property type="entry name" value="CCN"/>
</dbReference>
<keyword evidence="5" id="KW-1015">Disulfide bond</keyword>
<dbReference type="InterPro" id="IPR017891">
    <property type="entry name" value="Insulin_GF-bd_Cys-rich_CS"/>
</dbReference>
<accession>A0A060XTX6</accession>
<evidence type="ECO:0000256" key="4">
    <source>
        <dbReference type="ARBA" id="ARBA00022729"/>
    </source>
</evidence>
<dbReference type="PROSITE" id="PS00222">
    <property type="entry name" value="IGFBP_N_1"/>
    <property type="match status" value="1"/>
</dbReference>
<evidence type="ECO:0000256" key="6">
    <source>
        <dbReference type="PROSITE-ProRule" id="PRU00039"/>
    </source>
</evidence>
<dbReference type="GO" id="GO:0008201">
    <property type="term" value="F:heparin binding"/>
    <property type="evidence" value="ECO:0007669"/>
    <property type="project" value="TreeGrafter"/>
</dbReference>
<dbReference type="GO" id="GO:0007155">
    <property type="term" value="P:cell adhesion"/>
    <property type="evidence" value="ECO:0007669"/>
    <property type="project" value="TreeGrafter"/>
</dbReference>
<dbReference type="PROSITE" id="PS01225">
    <property type="entry name" value="CTCK_2"/>
    <property type="match status" value="1"/>
</dbReference>
<dbReference type="Pfam" id="PF00093">
    <property type="entry name" value="VWC"/>
    <property type="match status" value="1"/>
</dbReference>
<evidence type="ECO:0000259" key="9">
    <source>
        <dbReference type="PROSITE" id="PS50184"/>
    </source>
</evidence>
<name>A0A060XTX6_ONCMY</name>
<dbReference type="PANTHER" id="PTHR11348:SF20">
    <property type="entry name" value="PROTEIN CYR61"/>
    <property type="match status" value="1"/>
</dbReference>
<dbReference type="InterPro" id="IPR043973">
    <property type="entry name" value="TSP1_CCN"/>
</dbReference>
<gene>
    <name evidence="11" type="ORF">GSONMT00017265001</name>
</gene>
<dbReference type="InterPro" id="IPR006207">
    <property type="entry name" value="Cys_knot_C"/>
</dbReference>
<dbReference type="SUPFAM" id="SSF57603">
    <property type="entry name" value="FnI-like domain"/>
    <property type="match status" value="1"/>
</dbReference>
<keyword evidence="7" id="KW-0812">Transmembrane</keyword>
<comment type="caution">
    <text evidence="6">Lacks conserved residue(s) required for the propagation of feature annotation.</text>
</comment>
<dbReference type="GO" id="GO:0045597">
    <property type="term" value="P:positive regulation of cell differentiation"/>
    <property type="evidence" value="ECO:0007669"/>
    <property type="project" value="TreeGrafter"/>
</dbReference>
<dbReference type="Pfam" id="PF00007">
    <property type="entry name" value="Cys_knot"/>
    <property type="match status" value="1"/>
</dbReference>
<evidence type="ECO:0000256" key="7">
    <source>
        <dbReference type="SAM" id="Phobius"/>
    </source>
</evidence>
<dbReference type="InterPro" id="IPR006208">
    <property type="entry name" value="Glyco_hormone_CN"/>
</dbReference>
<dbReference type="SMART" id="SM00121">
    <property type="entry name" value="IB"/>
    <property type="match status" value="1"/>
</dbReference>
<keyword evidence="3" id="KW-0964">Secreted</keyword>
<dbReference type="Pfam" id="PF19035">
    <property type="entry name" value="TSP1_CCN"/>
    <property type="match status" value="1"/>
</dbReference>
<feature type="transmembrane region" description="Helical" evidence="7">
    <location>
        <begin position="93"/>
        <end position="116"/>
    </location>
</feature>
<reference evidence="11" key="1">
    <citation type="journal article" date="2014" name="Nat. Commun.">
        <title>The rainbow trout genome provides novel insights into evolution after whole-genome duplication in vertebrates.</title>
        <authorList>
            <person name="Berthelot C."/>
            <person name="Brunet F."/>
            <person name="Chalopin D."/>
            <person name="Juanchich A."/>
            <person name="Bernard M."/>
            <person name="Noel B."/>
            <person name="Bento P."/>
            <person name="Da Silva C."/>
            <person name="Labadie K."/>
            <person name="Alberti A."/>
            <person name="Aury J.M."/>
            <person name="Louis A."/>
            <person name="Dehais P."/>
            <person name="Bardou P."/>
            <person name="Montfort J."/>
            <person name="Klopp C."/>
            <person name="Cabau C."/>
            <person name="Gaspin C."/>
            <person name="Thorgaard G.H."/>
            <person name="Boussaha M."/>
            <person name="Quillet E."/>
            <person name="Guyomard R."/>
            <person name="Galiana D."/>
            <person name="Bobe J."/>
            <person name="Volff J.N."/>
            <person name="Genet C."/>
            <person name="Wincker P."/>
            <person name="Jaillon O."/>
            <person name="Roest Crollius H."/>
            <person name="Guiguen Y."/>
        </authorList>
    </citation>
    <scope>NUCLEOTIDE SEQUENCE [LARGE SCALE GENOMIC DNA]</scope>
</reference>
<dbReference type="SUPFAM" id="SSF82895">
    <property type="entry name" value="TSP-1 type 1 repeat"/>
    <property type="match status" value="1"/>
</dbReference>
<dbReference type="PROSITE" id="PS51257">
    <property type="entry name" value="PROKAR_LIPOPROTEIN"/>
    <property type="match status" value="1"/>
</dbReference>
<comment type="subcellular location">
    <subcellularLocation>
        <location evidence="1">Secreted</location>
    </subcellularLocation>
</comment>
<reference evidence="11" key="2">
    <citation type="submission" date="2014-03" db="EMBL/GenBank/DDBJ databases">
        <authorList>
            <person name="Genoscope - CEA"/>
        </authorList>
    </citation>
    <scope>NUCLEOTIDE SEQUENCE</scope>
</reference>
<dbReference type="SMART" id="SM00214">
    <property type="entry name" value="VWC"/>
    <property type="match status" value="1"/>
</dbReference>
<dbReference type="PROSITE" id="PS01185">
    <property type="entry name" value="CTCK_1"/>
    <property type="match status" value="1"/>
</dbReference>
<dbReference type="InterPro" id="IPR009030">
    <property type="entry name" value="Growth_fac_rcpt_cys_sf"/>
</dbReference>
<dbReference type="PROSITE" id="PS50184">
    <property type="entry name" value="VWFC_2"/>
    <property type="match status" value="1"/>
</dbReference>
<proteinExistence type="inferred from homology"/>
<dbReference type="GO" id="GO:0007165">
    <property type="term" value="P:signal transduction"/>
    <property type="evidence" value="ECO:0007669"/>
    <property type="project" value="InterPro"/>
</dbReference>
<dbReference type="FunFam" id="2.10.70.10:FF:000015">
    <property type="entry name" value="CYR61 isoform 1"/>
    <property type="match status" value="1"/>
</dbReference>
<feature type="domain" description="CTCK" evidence="8">
    <location>
        <begin position="394"/>
        <end position="468"/>
    </location>
</feature>
<evidence type="ECO:0000313" key="12">
    <source>
        <dbReference type="Proteomes" id="UP000193380"/>
    </source>
</evidence>